<feature type="transmembrane region" description="Helical" evidence="1">
    <location>
        <begin position="21"/>
        <end position="43"/>
    </location>
</feature>
<dbReference type="InterPro" id="IPR012902">
    <property type="entry name" value="N_methyl_site"/>
</dbReference>
<comment type="caution">
    <text evidence="2">The sequence shown here is derived from an EMBL/GenBank/DDBJ whole genome shotgun (WGS) entry which is preliminary data.</text>
</comment>
<evidence type="ECO:0000256" key="1">
    <source>
        <dbReference type="SAM" id="Phobius"/>
    </source>
</evidence>
<reference evidence="2 3" key="1">
    <citation type="submission" date="2022-11" db="EMBL/GenBank/DDBJ databases">
        <title>Desulfobotulus tamanensis H1 sp. nov. - anaerobic, alkaliphilic, sulphate reducing bacterium isolated from terrestrial mud volcano.</title>
        <authorList>
            <person name="Frolova A."/>
            <person name="Merkel A.Y."/>
            <person name="Slobodkin A.I."/>
        </authorList>
    </citation>
    <scope>NUCLEOTIDE SEQUENCE [LARGE SCALE GENOMIC DNA]</scope>
    <source>
        <strain evidence="2 3">H1</strain>
    </source>
</reference>
<proteinExistence type="predicted"/>
<dbReference type="Proteomes" id="UP001209681">
    <property type="component" value="Unassembled WGS sequence"/>
</dbReference>
<dbReference type="RefSeq" id="WP_265425390.1">
    <property type="nucleotide sequence ID" value="NZ_JAPFPW010000012.1"/>
</dbReference>
<evidence type="ECO:0000313" key="2">
    <source>
        <dbReference type="EMBL" id="MCW7754473.1"/>
    </source>
</evidence>
<sequence length="141" mass="16016">MRMIKRALLPFHKEGFTLIEVIVSLILVSIVGTMLVTFMGTAVTRSADPLLNVQHGHYLNQIMENITADYKILMTENTEPLTELQNRIDSNQYSVEEHPYAVIENKRIRFDKNAETEDSGGKVLKVTLSYRGLTLTALFTE</sequence>
<keyword evidence="3" id="KW-1185">Reference proteome</keyword>
<protein>
    <submittedName>
        <fullName evidence="2">Type II secretion system GspH family protein</fullName>
    </submittedName>
</protein>
<accession>A0ABT3NAI6</accession>
<evidence type="ECO:0000313" key="3">
    <source>
        <dbReference type="Proteomes" id="UP001209681"/>
    </source>
</evidence>
<dbReference type="EMBL" id="JAPFPW010000012">
    <property type="protein sequence ID" value="MCW7754473.1"/>
    <property type="molecule type" value="Genomic_DNA"/>
</dbReference>
<keyword evidence="1" id="KW-0472">Membrane</keyword>
<name>A0ABT3NAI6_9BACT</name>
<gene>
    <name evidence="2" type="ORF">OOT00_10800</name>
</gene>
<dbReference type="NCBIfam" id="TIGR02532">
    <property type="entry name" value="IV_pilin_GFxxxE"/>
    <property type="match status" value="1"/>
</dbReference>
<organism evidence="2 3">
    <name type="scientific">Desulfobotulus pelophilus</name>
    <dbReference type="NCBI Taxonomy" id="2823377"/>
    <lineage>
        <taxon>Bacteria</taxon>
        <taxon>Pseudomonadati</taxon>
        <taxon>Thermodesulfobacteriota</taxon>
        <taxon>Desulfobacteria</taxon>
        <taxon>Desulfobacterales</taxon>
        <taxon>Desulfobacteraceae</taxon>
        <taxon>Desulfobotulus</taxon>
    </lineage>
</organism>
<dbReference type="PROSITE" id="PS00409">
    <property type="entry name" value="PROKAR_NTER_METHYL"/>
    <property type="match status" value="1"/>
</dbReference>
<keyword evidence="1" id="KW-1133">Transmembrane helix</keyword>
<dbReference type="Pfam" id="PF07963">
    <property type="entry name" value="N_methyl"/>
    <property type="match status" value="1"/>
</dbReference>
<keyword evidence="1" id="KW-0812">Transmembrane</keyword>